<reference evidence="1" key="1">
    <citation type="journal article" date="2020" name="Stud. Mycol.">
        <title>101 Dothideomycetes genomes: a test case for predicting lifestyles and emergence of pathogens.</title>
        <authorList>
            <person name="Haridas S."/>
            <person name="Albert R."/>
            <person name="Binder M."/>
            <person name="Bloem J."/>
            <person name="Labutti K."/>
            <person name="Salamov A."/>
            <person name="Andreopoulos B."/>
            <person name="Baker S."/>
            <person name="Barry K."/>
            <person name="Bills G."/>
            <person name="Bluhm B."/>
            <person name="Cannon C."/>
            <person name="Castanera R."/>
            <person name="Culley D."/>
            <person name="Daum C."/>
            <person name="Ezra D."/>
            <person name="Gonzalez J."/>
            <person name="Henrissat B."/>
            <person name="Kuo A."/>
            <person name="Liang C."/>
            <person name="Lipzen A."/>
            <person name="Lutzoni F."/>
            <person name="Magnuson J."/>
            <person name="Mondo S."/>
            <person name="Nolan M."/>
            <person name="Ohm R."/>
            <person name="Pangilinan J."/>
            <person name="Park H.-J."/>
            <person name="Ramirez L."/>
            <person name="Alfaro M."/>
            <person name="Sun H."/>
            <person name="Tritt A."/>
            <person name="Yoshinaga Y."/>
            <person name="Zwiers L.-H."/>
            <person name="Turgeon B."/>
            <person name="Goodwin S."/>
            <person name="Spatafora J."/>
            <person name="Crous P."/>
            <person name="Grigoriev I."/>
        </authorList>
    </citation>
    <scope>NUCLEOTIDE SEQUENCE</scope>
    <source>
        <strain evidence="1">CBS 122367</strain>
    </source>
</reference>
<evidence type="ECO:0000313" key="1">
    <source>
        <dbReference type="EMBL" id="KAF2679628.1"/>
    </source>
</evidence>
<evidence type="ECO:0000313" key="2">
    <source>
        <dbReference type="Proteomes" id="UP000799291"/>
    </source>
</evidence>
<sequence length="194" mass="22015">MVLLLSGRHLPVIRHRSGHGLCHPQRYDFHRCSHDLDHHYHHHDKHAARYHHPHARKLRESARCRPRLPHTPADGSRIKRFELDGMSDVRHPLKRQTADGNTGGYIVYPNGTYSSLYRRYPHRVDCRIVVTYDETATTVVTRTPETSVVPQQTATALTTVTARATRTVTAVAQPSTIYVACAENNVGTSRALFT</sequence>
<dbReference type="OrthoDB" id="5428787at2759"/>
<gene>
    <name evidence="1" type="ORF">K458DRAFT_490482</name>
</gene>
<keyword evidence="2" id="KW-1185">Reference proteome</keyword>
<name>A0A6G1INF4_9PLEO</name>
<dbReference type="AlphaFoldDB" id="A0A6G1INF4"/>
<dbReference type="EMBL" id="MU005602">
    <property type="protein sequence ID" value="KAF2679628.1"/>
    <property type="molecule type" value="Genomic_DNA"/>
</dbReference>
<organism evidence="1 2">
    <name type="scientific">Lentithecium fluviatile CBS 122367</name>
    <dbReference type="NCBI Taxonomy" id="1168545"/>
    <lineage>
        <taxon>Eukaryota</taxon>
        <taxon>Fungi</taxon>
        <taxon>Dikarya</taxon>
        <taxon>Ascomycota</taxon>
        <taxon>Pezizomycotina</taxon>
        <taxon>Dothideomycetes</taxon>
        <taxon>Pleosporomycetidae</taxon>
        <taxon>Pleosporales</taxon>
        <taxon>Massarineae</taxon>
        <taxon>Lentitheciaceae</taxon>
        <taxon>Lentithecium</taxon>
    </lineage>
</organism>
<dbReference type="Proteomes" id="UP000799291">
    <property type="component" value="Unassembled WGS sequence"/>
</dbReference>
<accession>A0A6G1INF4</accession>
<proteinExistence type="predicted"/>
<protein>
    <submittedName>
        <fullName evidence="1">Uncharacterized protein</fullName>
    </submittedName>
</protein>